<evidence type="ECO:0000256" key="7">
    <source>
        <dbReference type="ARBA" id="ARBA00038168"/>
    </source>
</evidence>
<name>A0A0L0DGF2_THETB</name>
<evidence type="ECO:0000313" key="10">
    <source>
        <dbReference type="EMBL" id="KNC51265.1"/>
    </source>
</evidence>
<dbReference type="InterPro" id="IPR050668">
    <property type="entry name" value="Cytochrome_b5"/>
</dbReference>
<evidence type="ECO:0000313" key="11">
    <source>
        <dbReference type="Proteomes" id="UP000054408"/>
    </source>
</evidence>
<keyword evidence="11" id="KW-1185">Reference proteome</keyword>
<comment type="subcellular location">
    <subcellularLocation>
        <location evidence="1">Membrane</location>
    </subcellularLocation>
</comment>
<dbReference type="PANTHER" id="PTHR19359:SF14">
    <property type="entry name" value="CYTOCHROME B5 A"/>
    <property type="match status" value="1"/>
</dbReference>
<dbReference type="FunFam" id="3.10.120.10:FF:000002">
    <property type="entry name" value="Cytochrome b5 type B"/>
    <property type="match status" value="1"/>
</dbReference>
<dbReference type="EMBL" id="GL349466">
    <property type="protein sequence ID" value="KNC51265.1"/>
    <property type="molecule type" value="Genomic_DNA"/>
</dbReference>
<dbReference type="OrthoDB" id="260519at2759"/>
<evidence type="ECO:0000256" key="6">
    <source>
        <dbReference type="ARBA" id="ARBA00023136"/>
    </source>
</evidence>
<keyword evidence="6" id="KW-0472">Membrane</keyword>
<keyword evidence="4 8" id="KW-0479">Metal-binding</keyword>
<dbReference type="PANTHER" id="PTHR19359">
    <property type="entry name" value="CYTOCHROME B5"/>
    <property type="match status" value="1"/>
</dbReference>
<organism evidence="10 11">
    <name type="scientific">Thecamonas trahens ATCC 50062</name>
    <dbReference type="NCBI Taxonomy" id="461836"/>
    <lineage>
        <taxon>Eukaryota</taxon>
        <taxon>Apusozoa</taxon>
        <taxon>Apusomonadida</taxon>
        <taxon>Apusomonadidae</taxon>
        <taxon>Thecamonas</taxon>
    </lineage>
</organism>
<dbReference type="OMA" id="AFDDFGH"/>
<keyword evidence="5 8" id="KW-0408">Iron</keyword>
<evidence type="ECO:0000256" key="4">
    <source>
        <dbReference type="ARBA" id="ARBA00022723"/>
    </source>
</evidence>
<comment type="similarity">
    <text evidence="7 8">Belongs to the cytochrome b5 family.</text>
</comment>
<dbReference type="AlphaFoldDB" id="A0A0L0DGF2"/>
<dbReference type="RefSeq" id="XP_013756194.1">
    <property type="nucleotide sequence ID" value="XM_013900740.1"/>
</dbReference>
<keyword evidence="3" id="KW-0812">Transmembrane</keyword>
<dbReference type="GO" id="GO:0046872">
    <property type="term" value="F:metal ion binding"/>
    <property type="evidence" value="ECO:0007669"/>
    <property type="project" value="UniProtKB-UniRule"/>
</dbReference>
<dbReference type="Pfam" id="PF00173">
    <property type="entry name" value="Cyt-b5"/>
    <property type="match status" value="1"/>
</dbReference>
<reference evidence="10 11" key="1">
    <citation type="submission" date="2010-05" db="EMBL/GenBank/DDBJ databases">
        <title>The Genome Sequence of Thecamonas trahens ATCC 50062.</title>
        <authorList>
            <consortium name="The Broad Institute Genome Sequencing Platform"/>
            <person name="Russ C."/>
            <person name="Cuomo C."/>
            <person name="Shea T."/>
            <person name="Young S.K."/>
            <person name="Zeng Q."/>
            <person name="Koehrsen M."/>
            <person name="Haas B."/>
            <person name="Borodovsky M."/>
            <person name="Guigo R."/>
            <person name="Alvarado L."/>
            <person name="Berlin A."/>
            <person name="Bochicchio J."/>
            <person name="Borenstein D."/>
            <person name="Chapman S."/>
            <person name="Chen Z."/>
            <person name="Freedman E."/>
            <person name="Gellesch M."/>
            <person name="Goldberg J."/>
            <person name="Griggs A."/>
            <person name="Gujja S."/>
            <person name="Heilman E."/>
            <person name="Heiman D."/>
            <person name="Hepburn T."/>
            <person name="Howarth C."/>
            <person name="Jen D."/>
            <person name="Larson L."/>
            <person name="Mehta T."/>
            <person name="Park D."/>
            <person name="Pearson M."/>
            <person name="Roberts A."/>
            <person name="Saif S."/>
            <person name="Shenoy N."/>
            <person name="Sisk P."/>
            <person name="Stolte C."/>
            <person name="Sykes S."/>
            <person name="Thomson T."/>
            <person name="Walk T."/>
            <person name="White J."/>
            <person name="Yandava C."/>
            <person name="Burger G."/>
            <person name="Gray M.W."/>
            <person name="Holland P.W.H."/>
            <person name="King N."/>
            <person name="Lang F.B.F."/>
            <person name="Roger A.J."/>
            <person name="Ruiz-Trillo I."/>
            <person name="Lander E."/>
            <person name="Nusbaum C."/>
        </authorList>
    </citation>
    <scope>NUCLEOTIDE SEQUENCE [LARGE SCALE GENOMIC DNA]</scope>
    <source>
        <strain evidence="10 11">ATCC 50062</strain>
    </source>
</reference>
<dbReference type="GeneID" id="25566222"/>
<gene>
    <name evidence="10" type="ORF">AMSG_07267</name>
</gene>
<evidence type="ECO:0000259" key="9">
    <source>
        <dbReference type="PROSITE" id="PS50255"/>
    </source>
</evidence>
<evidence type="ECO:0000256" key="2">
    <source>
        <dbReference type="ARBA" id="ARBA00022617"/>
    </source>
</evidence>
<dbReference type="InterPro" id="IPR018506">
    <property type="entry name" value="Cyt_B5_heme-BS"/>
</dbReference>
<evidence type="ECO:0000256" key="3">
    <source>
        <dbReference type="ARBA" id="ARBA00022692"/>
    </source>
</evidence>
<dbReference type="Gene3D" id="3.10.120.10">
    <property type="entry name" value="Cytochrome b5-like heme/steroid binding domain"/>
    <property type="match status" value="1"/>
</dbReference>
<evidence type="ECO:0000256" key="1">
    <source>
        <dbReference type="ARBA" id="ARBA00004370"/>
    </source>
</evidence>
<dbReference type="PROSITE" id="PS00191">
    <property type="entry name" value="CYTOCHROME_B5_1"/>
    <property type="match status" value="1"/>
</dbReference>
<dbReference type="InterPro" id="IPR001199">
    <property type="entry name" value="Cyt_B5-like_heme/steroid-bd"/>
</dbReference>
<protein>
    <submittedName>
        <fullName evidence="10">Cytochrome b5</fullName>
    </submittedName>
</protein>
<feature type="domain" description="Cytochrome b5 heme-binding" evidence="9">
    <location>
        <begin position="2"/>
        <end position="78"/>
    </location>
</feature>
<dbReference type="SUPFAM" id="SSF55856">
    <property type="entry name" value="Cytochrome b5-like heme/steroid binding domain"/>
    <property type="match status" value="1"/>
</dbReference>
<dbReference type="SMART" id="SM01117">
    <property type="entry name" value="Cyt-b5"/>
    <property type="match status" value="1"/>
</dbReference>
<dbReference type="GO" id="GO:0016020">
    <property type="term" value="C:membrane"/>
    <property type="evidence" value="ECO:0007669"/>
    <property type="project" value="UniProtKB-SubCell"/>
</dbReference>
<sequence>MSKTFELAEVAEHNTAEDCWIVIDNKVYDVTAFIDDHPGGAEVLLDVAGEDGTDGFEDVGHSSEAVAMLKDYLVGDVDPAEVRERPAGGAGAGDSWCTIL</sequence>
<evidence type="ECO:0000256" key="8">
    <source>
        <dbReference type="RuleBase" id="RU362121"/>
    </source>
</evidence>
<dbReference type="PRINTS" id="PR00363">
    <property type="entry name" value="CYTOCHROMEB5"/>
</dbReference>
<dbReference type="PROSITE" id="PS50255">
    <property type="entry name" value="CYTOCHROME_B5_2"/>
    <property type="match status" value="1"/>
</dbReference>
<dbReference type="GO" id="GO:0020037">
    <property type="term" value="F:heme binding"/>
    <property type="evidence" value="ECO:0007669"/>
    <property type="project" value="UniProtKB-UniRule"/>
</dbReference>
<dbReference type="Proteomes" id="UP000054408">
    <property type="component" value="Unassembled WGS sequence"/>
</dbReference>
<dbReference type="eggNOG" id="KOG0537">
    <property type="taxonomic scope" value="Eukaryota"/>
</dbReference>
<evidence type="ECO:0000256" key="5">
    <source>
        <dbReference type="ARBA" id="ARBA00023004"/>
    </source>
</evidence>
<dbReference type="STRING" id="461836.A0A0L0DGF2"/>
<proteinExistence type="inferred from homology"/>
<dbReference type="InterPro" id="IPR036400">
    <property type="entry name" value="Cyt_B5-like_heme/steroid_sf"/>
</dbReference>
<keyword evidence="2 8" id="KW-0349">Heme</keyword>
<accession>A0A0L0DGF2</accession>